<dbReference type="OrthoDB" id="3941562at2759"/>
<accession>A0A6A6GS78</accession>
<gene>
    <name evidence="2" type="ORF">EV356DRAFT_538004</name>
</gene>
<reference evidence="2" key="1">
    <citation type="journal article" date="2020" name="Stud. Mycol.">
        <title>101 Dothideomycetes genomes: a test case for predicting lifestyles and emergence of pathogens.</title>
        <authorList>
            <person name="Haridas S."/>
            <person name="Albert R."/>
            <person name="Binder M."/>
            <person name="Bloem J."/>
            <person name="Labutti K."/>
            <person name="Salamov A."/>
            <person name="Andreopoulos B."/>
            <person name="Baker S."/>
            <person name="Barry K."/>
            <person name="Bills G."/>
            <person name="Bluhm B."/>
            <person name="Cannon C."/>
            <person name="Castanera R."/>
            <person name="Culley D."/>
            <person name="Daum C."/>
            <person name="Ezra D."/>
            <person name="Gonzalez J."/>
            <person name="Henrissat B."/>
            <person name="Kuo A."/>
            <person name="Liang C."/>
            <person name="Lipzen A."/>
            <person name="Lutzoni F."/>
            <person name="Magnuson J."/>
            <person name="Mondo S."/>
            <person name="Nolan M."/>
            <person name="Ohm R."/>
            <person name="Pangilinan J."/>
            <person name="Park H.-J."/>
            <person name="Ramirez L."/>
            <person name="Alfaro M."/>
            <person name="Sun H."/>
            <person name="Tritt A."/>
            <person name="Yoshinaga Y."/>
            <person name="Zwiers L.-H."/>
            <person name="Turgeon B."/>
            <person name="Goodwin S."/>
            <person name="Spatafora J."/>
            <person name="Crous P."/>
            <person name="Grigoriev I."/>
        </authorList>
    </citation>
    <scope>NUCLEOTIDE SEQUENCE</scope>
    <source>
        <strain evidence="2">Tuck. ex Michener</strain>
    </source>
</reference>
<protein>
    <submittedName>
        <fullName evidence="2">Uncharacterized protein</fullName>
    </submittedName>
</protein>
<dbReference type="Proteomes" id="UP000800092">
    <property type="component" value="Unassembled WGS sequence"/>
</dbReference>
<keyword evidence="3" id="KW-1185">Reference proteome</keyword>
<proteinExistence type="predicted"/>
<dbReference type="EMBL" id="ML991913">
    <property type="protein sequence ID" value="KAF2228547.1"/>
    <property type="molecule type" value="Genomic_DNA"/>
</dbReference>
<dbReference type="AlphaFoldDB" id="A0A6A6GS78"/>
<organism evidence="2 3">
    <name type="scientific">Viridothelium virens</name>
    <name type="common">Speckled blister lichen</name>
    <name type="synonym">Trypethelium virens</name>
    <dbReference type="NCBI Taxonomy" id="1048519"/>
    <lineage>
        <taxon>Eukaryota</taxon>
        <taxon>Fungi</taxon>
        <taxon>Dikarya</taxon>
        <taxon>Ascomycota</taxon>
        <taxon>Pezizomycotina</taxon>
        <taxon>Dothideomycetes</taxon>
        <taxon>Dothideomycetes incertae sedis</taxon>
        <taxon>Trypetheliales</taxon>
        <taxon>Trypetheliaceae</taxon>
        <taxon>Viridothelium</taxon>
    </lineage>
</organism>
<sequence length="170" mass="19231">MNVDDLFLILHHHWVWDTSWFPEPRQSLQLAFLILICAYTASRPGALVHAKGNANVVRECALAGYMVGNTLSTDSDSARDEDIQQNSKHNTADRSNIEGDESQIPTEVVHTLCYKHVTLTLLPNPGGERDLLAMELDLQFTKGWRQNHKQKVYCLYKVDDLIFNPVIKGA</sequence>
<evidence type="ECO:0000256" key="1">
    <source>
        <dbReference type="SAM" id="MobiDB-lite"/>
    </source>
</evidence>
<dbReference type="PANTHER" id="PTHR37535">
    <property type="entry name" value="FLUG DOMAIN PROTEIN"/>
    <property type="match status" value="1"/>
</dbReference>
<dbReference type="Pfam" id="PF11917">
    <property type="entry name" value="DUF3435"/>
    <property type="match status" value="1"/>
</dbReference>
<evidence type="ECO:0000313" key="3">
    <source>
        <dbReference type="Proteomes" id="UP000800092"/>
    </source>
</evidence>
<feature type="region of interest" description="Disordered" evidence="1">
    <location>
        <begin position="73"/>
        <end position="100"/>
    </location>
</feature>
<dbReference type="InterPro" id="IPR021842">
    <property type="entry name" value="DUF3435"/>
</dbReference>
<dbReference type="PANTHER" id="PTHR37535:SF4">
    <property type="entry name" value="FLUG DOMAIN-CONTAINING PROTEIN"/>
    <property type="match status" value="1"/>
</dbReference>
<evidence type="ECO:0000313" key="2">
    <source>
        <dbReference type="EMBL" id="KAF2228547.1"/>
    </source>
</evidence>
<name>A0A6A6GS78_VIRVR</name>